<dbReference type="AlphaFoldDB" id="A0A510JFY5"/>
<evidence type="ECO:0000313" key="1">
    <source>
        <dbReference type="EMBL" id="BBM38188.1"/>
    </source>
</evidence>
<organism evidence="1 2">
    <name type="scientific">Leptotrichia hofstadii</name>
    <dbReference type="NCBI Taxonomy" id="157688"/>
    <lineage>
        <taxon>Bacteria</taxon>
        <taxon>Fusobacteriati</taxon>
        <taxon>Fusobacteriota</taxon>
        <taxon>Fusobacteriia</taxon>
        <taxon>Fusobacteriales</taxon>
        <taxon>Leptotrichiaceae</taxon>
        <taxon>Leptotrichia</taxon>
    </lineage>
</organism>
<keyword evidence="2" id="KW-1185">Reference proteome</keyword>
<evidence type="ECO:0000313" key="2">
    <source>
        <dbReference type="Proteomes" id="UP000321892"/>
    </source>
</evidence>
<reference evidence="1 2" key="1">
    <citation type="submission" date="2019-07" db="EMBL/GenBank/DDBJ databases">
        <title>Complete Genome Sequence of Leptotrichia hofstadii Strain JCM16775.</title>
        <authorList>
            <person name="Watanabe S."/>
            <person name="Cui L."/>
        </authorList>
    </citation>
    <scope>NUCLEOTIDE SEQUENCE [LARGE SCALE GENOMIC DNA]</scope>
    <source>
        <strain evidence="1 2">JCM16775</strain>
    </source>
</reference>
<gene>
    <name evidence="1" type="ORF">JCM16775_0896</name>
</gene>
<name>A0A510JFY5_9FUSO</name>
<accession>A0A510JFY5</accession>
<protein>
    <submittedName>
        <fullName evidence="1">Uncharacterized protein</fullName>
    </submittedName>
</protein>
<dbReference type="Proteomes" id="UP000321892">
    <property type="component" value="Chromosome"/>
</dbReference>
<dbReference type="KEGG" id="lhf:JCM16775_0896"/>
<sequence>MIMKIKKLLKIFGLLILTGNIVNAEYIKRNGEIYYREWM</sequence>
<proteinExistence type="predicted"/>
<dbReference type="EMBL" id="AP019823">
    <property type="protein sequence ID" value="BBM38188.1"/>
    <property type="molecule type" value="Genomic_DNA"/>
</dbReference>